<dbReference type="HOGENOM" id="CLU_085932_1_0_1"/>
<dbReference type="Proteomes" id="UP000019132">
    <property type="component" value="Unassembled WGS sequence"/>
</dbReference>
<dbReference type="VEuPathDB" id="FungiDB:PYU1_G003201"/>
<reference evidence="1" key="3">
    <citation type="submission" date="2015-02" db="UniProtKB">
        <authorList>
            <consortium name="EnsemblProtists"/>
        </authorList>
    </citation>
    <scope>IDENTIFICATION</scope>
    <source>
        <strain evidence="1">DAOM BR144</strain>
    </source>
</reference>
<accession>K3WE17</accession>
<protein>
    <recommendedName>
        <fullName evidence="3">PX domain-containing protein</fullName>
    </recommendedName>
</protein>
<evidence type="ECO:0000313" key="1">
    <source>
        <dbReference type="EnsemblProtists" id="PYU1_T003208"/>
    </source>
</evidence>
<dbReference type="InParanoid" id="K3WE17"/>
<organism evidence="1 2">
    <name type="scientific">Globisporangium ultimum (strain ATCC 200006 / CBS 805.95 / DAOM BR144)</name>
    <name type="common">Pythium ultimum</name>
    <dbReference type="NCBI Taxonomy" id="431595"/>
    <lineage>
        <taxon>Eukaryota</taxon>
        <taxon>Sar</taxon>
        <taxon>Stramenopiles</taxon>
        <taxon>Oomycota</taxon>
        <taxon>Peronosporomycetes</taxon>
        <taxon>Pythiales</taxon>
        <taxon>Pythiaceae</taxon>
        <taxon>Globisporangium</taxon>
    </lineage>
</organism>
<dbReference type="AlphaFoldDB" id="K3WE17"/>
<dbReference type="EMBL" id="GL376603">
    <property type="status" value="NOT_ANNOTATED_CDS"/>
    <property type="molecule type" value="Genomic_DNA"/>
</dbReference>
<sequence>MPLVATHENDMPVPSAPRPLTLLSRKPSFVEKSTGIKAPRLQPKTLEPHRCSTATAPLAFLSNIEKIEINETRVRNGVTYYVLDVYLFHYNSRLPAILNNPRRALAQQTPVEGRKPDYQVEHRYSEFSLLREQAFDWSCMNPQFVCDYCNEFIIYIRFELCQPRFLTKFTTSKSQRKKILQSFISSFIRLAQYRGYHNRECNAHEHIPHLVERFVRDPDHGDSMSTRSSMTSSVATSL</sequence>
<evidence type="ECO:0000313" key="2">
    <source>
        <dbReference type="Proteomes" id="UP000019132"/>
    </source>
</evidence>
<dbReference type="OMA" id="YVVEVYQ"/>
<reference evidence="2" key="1">
    <citation type="journal article" date="2010" name="Genome Biol.">
        <title>Genome sequence of the necrotrophic plant pathogen Pythium ultimum reveals original pathogenicity mechanisms and effector repertoire.</title>
        <authorList>
            <person name="Levesque C.A."/>
            <person name="Brouwer H."/>
            <person name="Cano L."/>
            <person name="Hamilton J.P."/>
            <person name="Holt C."/>
            <person name="Huitema E."/>
            <person name="Raffaele S."/>
            <person name="Robideau G.P."/>
            <person name="Thines M."/>
            <person name="Win J."/>
            <person name="Zerillo M.M."/>
            <person name="Beakes G.W."/>
            <person name="Boore J.L."/>
            <person name="Busam D."/>
            <person name="Dumas B."/>
            <person name="Ferriera S."/>
            <person name="Fuerstenberg S.I."/>
            <person name="Gachon C.M."/>
            <person name="Gaulin E."/>
            <person name="Govers F."/>
            <person name="Grenville-Briggs L."/>
            <person name="Horner N."/>
            <person name="Hostetler J."/>
            <person name="Jiang R.H."/>
            <person name="Johnson J."/>
            <person name="Krajaejun T."/>
            <person name="Lin H."/>
            <person name="Meijer H.J."/>
            <person name="Moore B."/>
            <person name="Morris P."/>
            <person name="Phuntmart V."/>
            <person name="Puiu D."/>
            <person name="Shetty J."/>
            <person name="Stajich J.E."/>
            <person name="Tripathy S."/>
            <person name="Wawra S."/>
            <person name="van West P."/>
            <person name="Whitty B.R."/>
            <person name="Coutinho P.M."/>
            <person name="Henrissat B."/>
            <person name="Martin F."/>
            <person name="Thomas P.D."/>
            <person name="Tyler B.M."/>
            <person name="De Vries R.P."/>
            <person name="Kamoun S."/>
            <person name="Yandell M."/>
            <person name="Tisserat N."/>
            <person name="Buell C.R."/>
        </authorList>
    </citation>
    <scope>NUCLEOTIDE SEQUENCE</scope>
    <source>
        <strain evidence="2">DAOM:BR144</strain>
    </source>
</reference>
<dbReference type="STRING" id="431595.K3WE17"/>
<dbReference type="eggNOG" id="ENOG502S2CM">
    <property type="taxonomic scope" value="Eukaryota"/>
</dbReference>
<evidence type="ECO:0008006" key="3">
    <source>
        <dbReference type="Google" id="ProtNLM"/>
    </source>
</evidence>
<keyword evidence="2" id="KW-1185">Reference proteome</keyword>
<proteinExistence type="predicted"/>
<reference evidence="2" key="2">
    <citation type="submission" date="2010-04" db="EMBL/GenBank/DDBJ databases">
        <authorList>
            <person name="Buell R."/>
            <person name="Hamilton J."/>
            <person name="Hostetler J."/>
        </authorList>
    </citation>
    <scope>NUCLEOTIDE SEQUENCE [LARGE SCALE GENOMIC DNA]</scope>
    <source>
        <strain evidence="2">DAOM:BR144</strain>
    </source>
</reference>
<dbReference type="EnsemblProtists" id="PYU1_T003208">
    <property type="protein sequence ID" value="PYU1_T003208"/>
    <property type="gene ID" value="PYU1_G003201"/>
</dbReference>
<name>K3WE17_GLOUD</name>